<evidence type="ECO:0000256" key="1">
    <source>
        <dbReference type="ARBA" id="ARBA00022690"/>
    </source>
</evidence>
<proteinExistence type="evidence at transcript level"/>
<evidence type="ECO:0000256" key="3">
    <source>
        <dbReference type="ARBA" id="ARBA00023157"/>
    </source>
</evidence>
<name>A0A0K8RES5_IXORI</name>
<dbReference type="InterPro" id="IPR002223">
    <property type="entry name" value="Kunitz_BPTI"/>
</dbReference>
<dbReference type="PANTHER" id="PTHR10083">
    <property type="entry name" value="KUNITZ-TYPE PROTEASE INHIBITOR-RELATED"/>
    <property type="match status" value="1"/>
</dbReference>
<accession>A0A0K8RES5</accession>
<dbReference type="AlphaFoldDB" id="A0A0K8RES5"/>
<evidence type="ECO:0000313" key="6">
    <source>
        <dbReference type="EMBL" id="JAA68999.1"/>
    </source>
</evidence>
<keyword evidence="3" id="KW-1015">Disulfide bond</keyword>
<dbReference type="PANTHER" id="PTHR10083:SF374">
    <property type="entry name" value="BPTI_KUNITZ INHIBITOR DOMAIN-CONTAINING PROTEIN"/>
    <property type="match status" value="1"/>
</dbReference>
<reference evidence="6" key="1">
    <citation type="submission" date="2012-12" db="EMBL/GenBank/DDBJ databases">
        <title>Identification and characterization of a phenylalanine ammonia-lyase gene family in Isatis indigotica Fort.</title>
        <authorList>
            <person name="Liu Q."/>
            <person name="Chen J."/>
            <person name="Zhou X."/>
            <person name="Di P."/>
            <person name="Xiao Y."/>
            <person name="Xuan H."/>
            <person name="Zhang L."/>
            <person name="Chen W."/>
        </authorList>
    </citation>
    <scope>NUCLEOTIDE SEQUENCE</scope>
    <source>
        <tissue evidence="6">Salivary gland</tissue>
    </source>
</reference>
<dbReference type="InterPro" id="IPR036880">
    <property type="entry name" value="Kunitz_BPTI_sf"/>
</dbReference>
<keyword evidence="4" id="KW-0732">Signal</keyword>
<feature type="signal peptide" evidence="4">
    <location>
        <begin position="1"/>
        <end position="25"/>
    </location>
</feature>
<evidence type="ECO:0000256" key="2">
    <source>
        <dbReference type="ARBA" id="ARBA00022900"/>
    </source>
</evidence>
<protein>
    <submittedName>
        <fullName evidence="6">Putative salivary kunitz domain protein</fullName>
    </submittedName>
</protein>
<dbReference type="SUPFAM" id="SSF57362">
    <property type="entry name" value="BPTI-like"/>
    <property type="match status" value="1"/>
</dbReference>
<feature type="domain" description="BPTI/Kunitz inhibitor" evidence="5">
    <location>
        <begin position="37"/>
        <end position="87"/>
    </location>
</feature>
<feature type="chain" id="PRO_5005517651" evidence="4">
    <location>
        <begin position="26"/>
        <end position="102"/>
    </location>
</feature>
<organism evidence="6">
    <name type="scientific">Ixodes ricinus</name>
    <name type="common">Common tick</name>
    <name type="synonym">Acarus ricinus</name>
    <dbReference type="NCBI Taxonomy" id="34613"/>
    <lineage>
        <taxon>Eukaryota</taxon>
        <taxon>Metazoa</taxon>
        <taxon>Ecdysozoa</taxon>
        <taxon>Arthropoda</taxon>
        <taxon>Chelicerata</taxon>
        <taxon>Arachnida</taxon>
        <taxon>Acari</taxon>
        <taxon>Parasitiformes</taxon>
        <taxon>Ixodida</taxon>
        <taxon>Ixodoidea</taxon>
        <taxon>Ixodidae</taxon>
        <taxon>Ixodinae</taxon>
        <taxon>Ixodes</taxon>
    </lineage>
</organism>
<dbReference type="InterPro" id="IPR050098">
    <property type="entry name" value="TFPI/VKTCI-like"/>
</dbReference>
<dbReference type="Pfam" id="PF00014">
    <property type="entry name" value="Kunitz_BPTI"/>
    <property type="match status" value="1"/>
</dbReference>
<keyword evidence="1" id="KW-0646">Protease inhibitor</keyword>
<dbReference type="PROSITE" id="PS50279">
    <property type="entry name" value="BPTI_KUNITZ_2"/>
    <property type="match status" value="1"/>
</dbReference>
<evidence type="ECO:0000259" key="5">
    <source>
        <dbReference type="PROSITE" id="PS50279"/>
    </source>
</evidence>
<dbReference type="GO" id="GO:0005615">
    <property type="term" value="C:extracellular space"/>
    <property type="evidence" value="ECO:0007669"/>
    <property type="project" value="TreeGrafter"/>
</dbReference>
<dbReference type="EMBL" id="GADI01004809">
    <property type="protein sequence ID" value="JAA68999.1"/>
    <property type="molecule type" value="mRNA"/>
</dbReference>
<dbReference type="SMART" id="SM00131">
    <property type="entry name" value="KU"/>
    <property type="match status" value="1"/>
</dbReference>
<keyword evidence="2" id="KW-0722">Serine protease inhibitor</keyword>
<dbReference type="GO" id="GO:0004867">
    <property type="term" value="F:serine-type endopeptidase inhibitor activity"/>
    <property type="evidence" value="ECO:0007669"/>
    <property type="project" value="UniProtKB-KW"/>
</dbReference>
<dbReference type="Gene3D" id="4.10.410.10">
    <property type="entry name" value="Pancreatic trypsin inhibitor Kunitz domain"/>
    <property type="match status" value="1"/>
</dbReference>
<sequence length="102" mass="12159">MKSTLRLIFVVSLVIVAFIVEETASKKREREKMPPRCLEQPDVSSCRGLFDFYFYNKTKRRCQKSPIRGCPRDGNGFLDEEDCFTECQDKRRRFRPKLIKKF</sequence>
<evidence type="ECO:0000256" key="4">
    <source>
        <dbReference type="SAM" id="SignalP"/>
    </source>
</evidence>